<keyword evidence="1" id="KW-0479">Metal-binding</keyword>
<evidence type="ECO:0000313" key="9">
    <source>
        <dbReference type="Proteomes" id="UP000078540"/>
    </source>
</evidence>
<feature type="region of interest" description="Disordered" evidence="6">
    <location>
        <begin position="1296"/>
        <end position="1320"/>
    </location>
</feature>
<dbReference type="OrthoDB" id="7701830at2759"/>
<keyword evidence="3" id="KW-0862">Zinc</keyword>
<feature type="compositionally biased region" description="Polar residues" evidence="6">
    <location>
        <begin position="2377"/>
        <end position="2410"/>
    </location>
</feature>
<feature type="compositionally biased region" description="Polar residues" evidence="6">
    <location>
        <begin position="2427"/>
        <end position="2440"/>
    </location>
</feature>
<keyword evidence="9" id="KW-1185">Reference proteome</keyword>
<dbReference type="EMBL" id="KQ976417">
    <property type="protein sequence ID" value="KYM89943.1"/>
    <property type="molecule type" value="Genomic_DNA"/>
</dbReference>
<feature type="region of interest" description="Disordered" evidence="6">
    <location>
        <begin position="872"/>
        <end position="892"/>
    </location>
</feature>
<evidence type="ECO:0000259" key="7">
    <source>
        <dbReference type="PROSITE" id="PS50865"/>
    </source>
</evidence>
<evidence type="ECO:0000256" key="6">
    <source>
        <dbReference type="SAM" id="MobiDB-lite"/>
    </source>
</evidence>
<feature type="domain" description="MYND-type" evidence="7">
    <location>
        <begin position="3101"/>
        <end position="3138"/>
    </location>
</feature>
<dbReference type="PROSITE" id="PS01360">
    <property type="entry name" value="ZF_MYND_1"/>
    <property type="match status" value="1"/>
</dbReference>
<sequence>MAEYKEQATYMFNNFELKRWLHGDENRRRMLLVKLKNDLRKLGLSKRATRAGLVQLAMKPCVILKRLSVSCYRKKLLQSSHSNFVPIHKERLQTNHRDNVENNRLEDNSQDIVQHIFDAQIPNATIETLINAVNANKTCQSKVQEYDFIRKKSSDDTKEAQDFNQKVVTNISHIDVTSTNYRDIFAKKSAIEASPNFSSSEDESLNKHIQNVVHEFINKSDTTVSFQLEEHSDSKSSIDPLKDVFRREHREKKDCEIRQEFFPVKSKLLDMSREDSYKSKTDNIFENNISSSNAIISESKTYAKVKVINFVGKIQNVSASEKSEKSIEHIDTLLHQTPIKEDVNEAKMYLEAKNSQTENQPIETDSKTVIKRKIRSESLDRNISLIKKSKENEMNVSPKKVVADSTIGTSHYEMLSDNELVHTANERNEENTKCMIRERGSSKFLKRIKERHRKKNNMKVMKIRAKFHECFRGNFDTDTSESEEEREILLNLKKNKQQFDDPLHNNITEEKVECIFERNKLTHDLSANNWQKNIGSTISDKIRSDNLYDSTLSDKEYVLHNTVIEKQIEDSASLDKYAMLTNNSQESTENINSDNLCDSSTCAEKFDVSDATTDEEMISICKRITSVNASQKNIDSIYSDISCDSDACTKKYSPSNVTIDEEIEETLVCEHSMSDNNSQENVKNKKDAISNKVKFKNSNDSSTYKEKYVAKEKSIQNGATVCNYDMSTNNSQENMDVLAERSDNSSDSSNCTEKYCATNVIVTRKEIKNKALTCTNDTLTNNSQENIENAILAEAKSDNLGNSIARTKKCDITIKKKINHDESINESICMLPDNSQKNIESAISLEVMADNSCNSTVNTGKYIKHNTITDEKKDGASSIHKHSTSNDSQEHIESTIPAEVNFDNSCVSISNIEKYSTHNIVTDEKTEEGASTYKCDTPVNNSQENIESIIPIEVQFDNSCDSECEIHSTVNVEKCDSKHDTAKDKVKNRTSICKRNMSDNESKNIENVVSAEKESIQNSSSTDMENNSKCDISVKHNIPSMIEINLDENMSIENIYLNKNIKKKADTTYKEAEEVSVQNLQKNQEMRNVESIDLAQHKNMQKNATSNLELLIMSTFESTSYNVSKKDNHDMLEKNVENLLLSSNDMEKDEKTIDQFSMITSNSKKNSSEEKSNDSFSILSSNSSSKLNYSDNCSLDIHLTDDDNSSDIEVEIKIKPKLKSRVSRKFSLKAPWSAVNTCIKNLHTLKDNPSFLNELLQMDHRTSEKFNRKVTNTKEKKDGTSLDNVTAETDEIICNSNPITKDDENHSQQRNSQNRPILNEDKNMIAYDDKKEKDECTQSLIQTTPITENNSDSSRLTCDTSNLEKQSQKVIANDKQKNNEEQNFEDKIILEGTKNVIEHNQVKEVEMSVERKTPLITTENSFESIKAAYDTPDVAEQLPQTSSNMTHKKVRVRSIAELSYQCIEKSVNLTASIPRNACPAFCQSVSQSTTVHSISSQLTPQSTSQSTSSQLAPQSTSFQSAPQSVFFQSAPSQSIAFQPILSQSTCPQLGPPRFTFPQSTSQSVSKRLSPSYNTTLKHIYLSPNTSSAVAPVEVNTPNNNNLRNLIQITIKNICTNVGYCRNLDQYNHVRINFPEDYVQRLSITMQQISQDLENLKMWLYMKDIDSTLIYVNFYMPKNHPVTVPELKKYVQICYNYLHISQQNYANSSQYPNINRLFKSTSNASISNVNAQQFSKNASFSDTRMLNRDTFVQSSTMPCPAPMTSNINQQQLVRNSANSTQVPHSKPNHSKPKPNIHQSYMSYVPLTTQSRMSNASQQQSLENANQPIQGRYMPANILNAGVQQDFLIVNNISSNVNMRSREPVNQGNANVSPTTNMRQLHTLQQNTINNTATASATNNVQQQKQMYLQTSQINSRTAVYSSSMTNQNNSLGIRQIVPGCNNVNLSGSFTINPDTSRINAAMENARHGSTNVNRQQASCSPQVSQISSEKTQYLPQYNPNQTYLIVSQSSTHSNIQTHPVQNTLPNQNVWQMQQQQLTINQGNTNMPPTTNRKQPYIIRNVISNTTTEKKSQRYILPKDTSTYPIDLSINDLPQNVQQNMSQQKLPVNQGNVNISPTINTKQSHIISKNPINNTTVTSQYVISKDTSIYPINLSINNTLQENVLNKEEMTETQNTNGMQKKAQSMNLQQDTHQEILSACNKLQNVDTVSENTKSSTQRLSVLQSMMFTISPNKNDAVLFLSAIERKKQRNKVTFSNNLAILTDIQKILLRDQIKSYFIMWDELKNLLSKQEFERVHNERIILFYSYVNLDDYIKSIINESQTVQKSVEKSLQDNTSQNKSTLQEDTIQTSVDKLTKIQLNQDNENSLECNRISEKQSEQSIDSNISKSPKSTATKSNLEASNEESPCTSVITKEFLPKNTRLQEEQENNTLKKQSQKNSLIDTEKEPRSTETLSPEEKLITEVSAKNLKTKTQDNAKIDESLKVTSSYDSSFKQNLLFNLLQDVPTENIEDQLEIMINNINKRFSNVEMESVRETSDIVTLNNSKQNDAISQAQYNMEDQNKIIYNTNNEISSKNLRDGLRDDVKANTEILNSTKIQFDSLNILHISESFPSNNIQESISPRKYLGKKRESTEISEPHITDEEHAEATSEFCLNIQQQDPTNEQSNDSTETFESFGKLYIDENVEMQTQCDKMSFFEEDNLKSQDSIELLDMISCDSTKVSFSFLKNIAKADQETYQDFKTEAQDIEELDEHQSLEIEKIQDVSLKFEDECNMRESVIQSTNIIKRHEDTKENELLLTEEIEFQKMLSNHEVLKDILHVEESMTESICLKYPEDIEKKKREINAQKLLEDIEEENMEINIQKFSEDIEEKKMELNAQKLPEDIEEEKMEINTQKLPEDIEEEIDTYTIIKMDNKNNEQSLLKIEEVGFQKMSSKFRDLEDISSIEDNSTESVYFQLPEAIEEEINRDTQEFKYIEKKKDTHSGIKAINEQLKHVSEQKKSRTCALSSFQRDDFLDVNEKEVSAKTDFLDADDIEYISLKSDDSNSMPSILNIRSISPSSFEKMKNINAFLENNSESLTKNDENSLDINDNLGISDEIDDRLCLRCKRKSMVYCQACLEAHYCSKRCSSLHWNAEHYKQCKGRNSIICIDVV</sequence>
<dbReference type="Gene3D" id="6.10.140.2220">
    <property type="match status" value="1"/>
</dbReference>
<evidence type="ECO:0000256" key="1">
    <source>
        <dbReference type="ARBA" id="ARBA00022723"/>
    </source>
</evidence>
<feature type="region of interest" description="Disordered" evidence="6">
    <location>
        <begin position="1773"/>
        <end position="1795"/>
    </location>
</feature>
<name>A0A195BTD9_9HYME</name>
<dbReference type="KEGG" id="acoc:108694249"/>
<keyword evidence="2 4" id="KW-0863">Zinc-finger</keyword>
<dbReference type="PROSITE" id="PS50865">
    <property type="entry name" value="ZF_MYND_2"/>
    <property type="match status" value="1"/>
</dbReference>
<dbReference type="GO" id="GO:0008270">
    <property type="term" value="F:zinc ion binding"/>
    <property type="evidence" value="ECO:0007669"/>
    <property type="project" value="UniProtKB-KW"/>
</dbReference>
<feature type="region of interest" description="Disordered" evidence="6">
    <location>
        <begin position="1161"/>
        <end position="1187"/>
    </location>
</feature>
<feature type="compositionally biased region" description="Low complexity" evidence="6">
    <location>
        <begin position="1174"/>
        <end position="1187"/>
    </location>
</feature>
<dbReference type="SUPFAM" id="SSF144232">
    <property type="entry name" value="HIT/MYND zinc finger-like"/>
    <property type="match status" value="1"/>
</dbReference>
<protein>
    <recommendedName>
        <fullName evidence="7">MYND-type domain-containing protein</fullName>
    </recommendedName>
</protein>
<feature type="region of interest" description="Disordered" evidence="6">
    <location>
        <begin position="2364"/>
        <end position="2454"/>
    </location>
</feature>
<feature type="coiled-coil region" evidence="5">
    <location>
        <begin position="2836"/>
        <end position="2872"/>
    </location>
</feature>
<evidence type="ECO:0000256" key="4">
    <source>
        <dbReference type="PROSITE-ProRule" id="PRU00134"/>
    </source>
</evidence>
<evidence type="ECO:0000256" key="2">
    <source>
        <dbReference type="ARBA" id="ARBA00022771"/>
    </source>
</evidence>
<gene>
    <name evidence="8" type="ORF">ALC53_02255</name>
</gene>
<dbReference type="InterPro" id="IPR002893">
    <property type="entry name" value="Znf_MYND"/>
</dbReference>
<keyword evidence="5" id="KW-0175">Coiled coil</keyword>
<reference evidence="8 9" key="1">
    <citation type="submission" date="2015-09" db="EMBL/GenBank/DDBJ databases">
        <title>Atta colombica WGS genome.</title>
        <authorList>
            <person name="Nygaard S."/>
            <person name="Hu H."/>
            <person name="Boomsma J."/>
            <person name="Zhang G."/>
        </authorList>
    </citation>
    <scope>NUCLEOTIDE SEQUENCE [LARGE SCALE GENOMIC DNA]</scope>
    <source>
        <strain evidence="8">Treedump-2</strain>
        <tissue evidence="8">Whole body</tissue>
    </source>
</reference>
<proteinExistence type="predicted"/>
<evidence type="ECO:0000256" key="5">
    <source>
        <dbReference type="SAM" id="Coils"/>
    </source>
</evidence>
<dbReference type="Proteomes" id="UP000078540">
    <property type="component" value="Unassembled WGS sequence"/>
</dbReference>
<evidence type="ECO:0000256" key="3">
    <source>
        <dbReference type="ARBA" id="ARBA00022833"/>
    </source>
</evidence>
<feature type="compositionally biased region" description="Basic and acidic residues" evidence="6">
    <location>
        <begin position="2441"/>
        <end position="2454"/>
    </location>
</feature>
<accession>A0A195BTD9</accession>
<dbReference type="STRING" id="520822.A0A195BTD9"/>
<organism evidence="8 9">
    <name type="scientific">Atta colombica</name>
    <dbReference type="NCBI Taxonomy" id="520822"/>
    <lineage>
        <taxon>Eukaryota</taxon>
        <taxon>Metazoa</taxon>
        <taxon>Ecdysozoa</taxon>
        <taxon>Arthropoda</taxon>
        <taxon>Hexapoda</taxon>
        <taxon>Insecta</taxon>
        <taxon>Pterygota</taxon>
        <taxon>Neoptera</taxon>
        <taxon>Endopterygota</taxon>
        <taxon>Hymenoptera</taxon>
        <taxon>Apocrita</taxon>
        <taxon>Aculeata</taxon>
        <taxon>Formicoidea</taxon>
        <taxon>Formicidae</taxon>
        <taxon>Myrmicinae</taxon>
        <taxon>Atta</taxon>
    </lineage>
</organism>
<evidence type="ECO:0000313" key="8">
    <source>
        <dbReference type="EMBL" id="KYM89943.1"/>
    </source>
</evidence>